<comment type="caution">
    <text evidence="4">The sequence shown here is derived from an EMBL/GenBank/DDBJ whole genome shotgun (WGS) entry which is preliminary data.</text>
</comment>
<gene>
    <name evidence="4" type="ORF">CYMTET_55847</name>
</gene>
<dbReference type="GO" id="GO:0003677">
    <property type="term" value="F:DNA binding"/>
    <property type="evidence" value="ECO:0007669"/>
    <property type="project" value="UniProtKB-KW"/>
</dbReference>
<dbReference type="GO" id="GO:0006310">
    <property type="term" value="P:DNA recombination"/>
    <property type="evidence" value="ECO:0007669"/>
    <property type="project" value="UniProtKB-KW"/>
</dbReference>
<proteinExistence type="predicted"/>
<keyword evidence="3" id="KW-0812">Transmembrane</keyword>
<keyword evidence="5" id="KW-1185">Reference proteome</keyword>
<reference evidence="4 5" key="1">
    <citation type="journal article" date="2015" name="Genome Biol. Evol.">
        <title>Comparative Genomics of a Bacterivorous Green Alga Reveals Evolutionary Causalities and Consequences of Phago-Mixotrophic Mode of Nutrition.</title>
        <authorList>
            <person name="Burns J.A."/>
            <person name="Paasch A."/>
            <person name="Narechania A."/>
            <person name="Kim E."/>
        </authorList>
    </citation>
    <scope>NUCLEOTIDE SEQUENCE [LARGE SCALE GENOMIC DNA]</scope>
    <source>
        <strain evidence="4 5">PLY_AMNH</strain>
    </source>
</reference>
<keyword evidence="3" id="KW-0472">Membrane</keyword>
<dbReference type="InterPro" id="IPR052925">
    <property type="entry name" value="Phage_Integrase-like_Recomb"/>
</dbReference>
<evidence type="ECO:0000256" key="1">
    <source>
        <dbReference type="ARBA" id="ARBA00023125"/>
    </source>
</evidence>
<dbReference type="Gene3D" id="1.10.150.130">
    <property type="match status" value="1"/>
</dbReference>
<evidence type="ECO:0000313" key="5">
    <source>
        <dbReference type="Proteomes" id="UP001190700"/>
    </source>
</evidence>
<evidence type="ECO:0000256" key="3">
    <source>
        <dbReference type="SAM" id="Phobius"/>
    </source>
</evidence>
<dbReference type="PANTHER" id="PTHR34605">
    <property type="entry name" value="PHAGE_INTEGRASE DOMAIN-CONTAINING PROTEIN"/>
    <property type="match status" value="1"/>
</dbReference>
<dbReference type="AlphaFoldDB" id="A0AAE0EN64"/>
<dbReference type="Proteomes" id="UP001190700">
    <property type="component" value="Unassembled WGS sequence"/>
</dbReference>
<dbReference type="InterPro" id="IPR013762">
    <property type="entry name" value="Integrase-like_cat_sf"/>
</dbReference>
<dbReference type="InterPro" id="IPR011010">
    <property type="entry name" value="DNA_brk_join_enz"/>
</dbReference>
<dbReference type="PANTHER" id="PTHR34605:SF4">
    <property type="entry name" value="DNA ADENINE METHYLTRANSFERASE"/>
    <property type="match status" value="1"/>
</dbReference>
<keyword evidence="2" id="KW-0233">DNA recombination</keyword>
<keyword evidence="3" id="KW-1133">Transmembrane helix</keyword>
<dbReference type="InterPro" id="IPR010998">
    <property type="entry name" value="Integrase_recombinase_N"/>
</dbReference>
<evidence type="ECO:0000313" key="4">
    <source>
        <dbReference type="EMBL" id="KAK3233872.1"/>
    </source>
</evidence>
<dbReference type="EMBL" id="LGRX02035611">
    <property type="protein sequence ID" value="KAK3233872.1"/>
    <property type="molecule type" value="Genomic_DNA"/>
</dbReference>
<dbReference type="Gene3D" id="1.10.443.10">
    <property type="entry name" value="Intergrase catalytic core"/>
    <property type="match status" value="1"/>
</dbReference>
<name>A0AAE0EN64_9CHLO</name>
<feature type="transmembrane region" description="Helical" evidence="3">
    <location>
        <begin position="118"/>
        <end position="143"/>
    </location>
</feature>
<dbReference type="GO" id="GO:0015074">
    <property type="term" value="P:DNA integration"/>
    <property type="evidence" value="ECO:0007669"/>
    <property type="project" value="InterPro"/>
</dbReference>
<dbReference type="SUPFAM" id="SSF47823">
    <property type="entry name" value="lambda integrase-like, N-terminal domain"/>
    <property type="match status" value="1"/>
</dbReference>
<dbReference type="SUPFAM" id="SSF56349">
    <property type="entry name" value="DNA breaking-rejoining enzymes"/>
    <property type="match status" value="1"/>
</dbReference>
<organism evidence="4 5">
    <name type="scientific">Cymbomonas tetramitiformis</name>
    <dbReference type="NCBI Taxonomy" id="36881"/>
    <lineage>
        <taxon>Eukaryota</taxon>
        <taxon>Viridiplantae</taxon>
        <taxon>Chlorophyta</taxon>
        <taxon>Pyramimonadophyceae</taxon>
        <taxon>Pyramimonadales</taxon>
        <taxon>Pyramimonadaceae</taxon>
        <taxon>Cymbomonas</taxon>
    </lineage>
</organism>
<protein>
    <submittedName>
        <fullName evidence="4">Uncharacterized protein</fullName>
    </submittedName>
</protein>
<keyword evidence="1" id="KW-0238">DNA-binding</keyword>
<accession>A0AAE0EN64</accession>
<evidence type="ECO:0000256" key="2">
    <source>
        <dbReference type="ARBA" id="ARBA00023172"/>
    </source>
</evidence>
<sequence>MVSTRAPGTWDGSYLSVIRRYRAFCAARTPPRVPVPAEPITVCLFLQLVASDAKSYASVKSASGALFTLHELALVPVSEIPTKHPLAKGIREAAKRRIGLRLVNQKEPLEGDVLRSGILLYVPDAAIASLIALTSAAMVSTMWTGFLRYKDMKFVWVPLVKFYETHMEMLLIERKNDQFRFGDVVYVARGQHRPSCPVYLCETLISRAGFTGMVNLFQGWDGRLARFHPDTTPLNGRHMEYPQCRAVVHKFLQRTTGLSAAEVQTRWGTQSLRSGGATTAAKQVDFRLFQQHGAWHTATGAHRYILDDTETRLSVTRCLGN</sequence>